<gene>
    <name evidence="2" type="ORF">GC098_19045</name>
</gene>
<reference evidence="2 3" key="1">
    <citation type="submission" date="2019-10" db="EMBL/GenBank/DDBJ databases">
        <title>Description of Paenibacillus terrestris sp. nov.</title>
        <authorList>
            <person name="Carlier A."/>
            <person name="Qi S."/>
        </authorList>
    </citation>
    <scope>NUCLEOTIDE SEQUENCE [LARGE SCALE GENOMIC DNA]</scope>
    <source>
        <strain evidence="2 3">LMG 31458</strain>
    </source>
</reference>
<accession>A0ABX1XY69</accession>
<dbReference type="SUPFAM" id="SSF55781">
    <property type="entry name" value="GAF domain-like"/>
    <property type="match status" value="1"/>
</dbReference>
<proteinExistence type="predicted"/>
<dbReference type="Pfam" id="PF01590">
    <property type="entry name" value="GAF"/>
    <property type="match status" value="1"/>
</dbReference>
<dbReference type="RefSeq" id="WP_171644911.1">
    <property type="nucleotide sequence ID" value="NZ_WHOA01000126.1"/>
</dbReference>
<evidence type="ECO:0000313" key="3">
    <source>
        <dbReference type="Proteomes" id="UP000616779"/>
    </source>
</evidence>
<organism evidence="2 3">
    <name type="scientific">Paenibacillus phytorum</name>
    <dbReference type="NCBI Taxonomy" id="2654977"/>
    <lineage>
        <taxon>Bacteria</taxon>
        <taxon>Bacillati</taxon>
        <taxon>Bacillota</taxon>
        <taxon>Bacilli</taxon>
        <taxon>Bacillales</taxon>
        <taxon>Paenibacillaceae</taxon>
        <taxon>Paenibacillus</taxon>
    </lineage>
</organism>
<protein>
    <submittedName>
        <fullName evidence="2">GAF domain-containing protein</fullName>
    </submittedName>
</protein>
<dbReference type="InterPro" id="IPR029016">
    <property type="entry name" value="GAF-like_dom_sf"/>
</dbReference>
<name>A0ABX1XY69_9BACL</name>
<dbReference type="Proteomes" id="UP000616779">
    <property type="component" value="Unassembled WGS sequence"/>
</dbReference>
<sequence length="154" mass="17438">MAHRDAIIIEELERLRSLTSSDFIALAPLHDKAQRIRWKYASGSRNERYRQMVIKSGQGLAGSVLRLGRWVKLDDSHPDSDQVRRNCPVLLAEQLQTAAVFPILTDSDSLLIEGLLFIGKRTQPRYAQAELLVVQEGLPTLAWYLKDNTGEIVK</sequence>
<dbReference type="Gene3D" id="3.30.450.40">
    <property type="match status" value="1"/>
</dbReference>
<evidence type="ECO:0000313" key="2">
    <source>
        <dbReference type="EMBL" id="NOU73492.1"/>
    </source>
</evidence>
<dbReference type="InterPro" id="IPR003018">
    <property type="entry name" value="GAF"/>
</dbReference>
<evidence type="ECO:0000259" key="1">
    <source>
        <dbReference type="Pfam" id="PF01590"/>
    </source>
</evidence>
<feature type="domain" description="GAF" evidence="1">
    <location>
        <begin position="5"/>
        <end position="133"/>
    </location>
</feature>
<dbReference type="EMBL" id="WHOA01000126">
    <property type="protein sequence ID" value="NOU73492.1"/>
    <property type="molecule type" value="Genomic_DNA"/>
</dbReference>
<comment type="caution">
    <text evidence="2">The sequence shown here is derived from an EMBL/GenBank/DDBJ whole genome shotgun (WGS) entry which is preliminary data.</text>
</comment>
<keyword evidence="3" id="KW-1185">Reference proteome</keyword>